<evidence type="ECO:0000313" key="7">
    <source>
        <dbReference type="Proteomes" id="UP000230683"/>
    </source>
</evidence>
<dbReference type="Proteomes" id="UP000230683">
    <property type="component" value="Unassembled WGS sequence"/>
</dbReference>
<proteinExistence type="inferred from homology"/>
<dbReference type="AlphaFoldDB" id="A0A2M7X575"/>
<dbReference type="PANTHER" id="PTHR33602">
    <property type="entry name" value="REGULATORY PROTEIN RECX FAMILY PROTEIN"/>
    <property type="match status" value="1"/>
</dbReference>
<comment type="caution">
    <text evidence="6">The sequence shown here is derived from an EMBL/GenBank/DDBJ whole genome shotgun (WGS) entry which is preliminary data.</text>
</comment>
<name>A0A2M7X575_UNCKA</name>
<evidence type="ECO:0000313" key="6">
    <source>
        <dbReference type="EMBL" id="PJA41269.1"/>
    </source>
</evidence>
<dbReference type="InterPro" id="IPR003783">
    <property type="entry name" value="Regulatory_RecX"/>
</dbReference>
<dbReference type="InterPro" id="IPR053925">
    <property type="entry name" value="RecX_HTH_3rd"/>
</dbReference>
<reference evidence="7" key="1">
    <citation type="submission" date="2017-09" db="EMBL/GenBank/DDBJ databases">
        <title>Depth-based differentiation of microbial function through sediment-hosted aquifers and enrichment of novel symbionts in the deep terrestrial subsurface.</title>
        <authorList>
            <person name="Probst A.J."/>
            <person name="Ladd B."/>
            <person name="Jarett J.K."/>
            <person name="Geller-Mcgrath D.E."/>
            <person name="Sieber C.M.K."/>
            <person name="Emerson J.B."/>
            <person name="Anantharaman K."/>
            <person name="Thomas B.C."/>
            <person name="Malmstrom R."/>
            <person name="Stieglmeier M."/>
            <person name="Klingl A."/>
            <person name="Woyke T."/>
            <person name="Ryan C.M."/>
            <person name="Banfield J.F."/>
        </authorList>
    </citation>
    <scope>NUCLEOTIDE SEQUENCE [LARGE SCALE GENOMIC DNA]</scope>
</reference>
<evidence type="ECO:0000256" key="1">
    <source>
        <dbReference type="ARBA" id="ARBA00004496"/>
    </source>
</evidence>
<accession>A0A2M7X575</accession>
<dbReference type="GO" id="GO:0005737">
    <property type="term" value="C:cytoplasm"/>
    <property type="evidence" value="ECO:0007669"/>
    <property type="project" value="UniProtKB-SubCell"/>
</dbReference>
<organism evidence="6 7">
    <name type="scientific">candidate division WWE3 bacterium CG_4_9_14_3_um_filter_34_6</name>
    <dbReference type="NCBI Taxonomy" id="1975079"/>
    <lineage>
        <taxon>Bacteria</taxon>
        <taxon>Katanobacteria</taxon>
    </lineage>
</organism>
<protein>
    <recommendedName>
        <fullName evidence="3">Regulatory protein RecX</fullName>
    </recommendedName>
</protein>
<feature type="domain" description="RecX third three-helical" evidence="5">
    <location>
        <begin position="147"/>
        <end position="192"/>
    </location>
</feature>
<evidence type="ECO:0000256" key="4">
    <source>
        <dbReference type="ARBA" id="ARBA00022490"/>
    </source>
</evidence>
<dbReference type="HAMAP" id="MF_01114">
    <property type="entry name" value="RecX"/>
    <property type="match status" value="1"/>
</dbReference>
<dbReference type="Pfam" id="PF21981">
    <property type="entry name" value="RecX_HTH3"/>
    <property type="match status" value="1"/>
</dbReference>
<evidence type="ECO:0000256" key="2">
    <source>
        <dbReference type="ARBA" id="ARBA00009695"/>
    </source>
</evidence>
<dbReference type="Gene3D" id="1.10.10.10">
    <property type="entry name" value="Winged helix-like DNA-binding domain superfamily/Winged helix DNA-binding domain"/>
    <property type="match status" value="3"/>
</dbReference>
<gene>
    <name evidence="6" type="ORF">CO178_00565</name>
</gene>
<feature type="non-terminal residue" evidence="6">
    <location>
        <position position="1"/>
    </location>
</feature>
<keyword evidence="4" id="KW-0963">Cytoplasm</keyword>
<comment type="subcellular location">
    <subcellularLocation>
        <location evidence="1">Cytoplasm</location>
    </subcellularLocation>
</comment>
<dbReference type="InterPro" id="IPR036388">
    <property type="entry name" value="WH-like_DNA-bd_sf"/>
</dbReference>
<comment type="similarity">
    <text evidence="2">Belongs to the RecX family.</text>
</comment>
<evidence type="ECO:0000256" key="3">
    <source>
        <dbReference type="ARBA" id="ARBA00018111"/>
    </source>
</evidence>
<dbReference type="PANTHER" id="PTHR33602:SF1">
    <property type="entry name" value="REGULATORY PROTEIN RECX FAMILY PROTEIN"/>
    <property type="match status" value="1"/>
</dbReference>
<dbReference type="GO" id="GO:0006282">
    <property type="term" value="P:regulation of DNA repair"/>
    <property type="evidence" value="ECO:0007669"/>
    <property type="project" value="InterPro"/>
</dbReference>
<evidence type="ECO:0000259" key="5">
    <source>
        <dbReference type="Pfam" id="PF21981"/>
    </source>
</evidence>
<dbReference type="EMBL" id="PFWY01000028">
    <property type="protein sequence ID" value="PJA41269.1"/>
    <property type="molecule type" value="Genomic_DNA"/>
</dbReference>
<sequence>NDYSFSLNADQLLEAKIARGDEIFEKEVGSLRRLSAEGLLLENAYFYLSSRPHSIKETQTYIKQKIHKKEELKSLPRDQKEIVIEKVINVLLNKNYLNDNEFAVWFINQRLKARNPKGKKLIESELFAKGVSREIVSNIFLEIGETQELDNIEESAQKKYSQLIKRQKNPKETKQKLITYLLSRGYDWEDVHNTVDSILTHKYNRH</sequence>